<dbReference type="EMBL" id="BROD01000002">
    <property type="protein sequence ID" value="GKX68928.1"/>
    <property type="molecule type" value="Genomic_DNA"/>
</dbReference>
<sequence length="108" mass="12165">MKINKDGYLVRMNRNFKDEEMPNGANGKCMEVSFTYGNTKEDAIRYILSDTSLNIVRGEGIENTSVKNIGINNIKEDPTKTNKHHCLVSNVLIKKLTGCLRCEDSVPE</sequence>
<proteinExistence type="predicted"/>
<protein>
    <submittedName>
        <fullName evidence="1">Uncharacterized protein</fullName>
    </submittedName>
</protein>
<name>A0ACB5RIK8_9CLOT</name>
<evidence type="ECO:0000313" key="1">
    <source>
        <dbReference type="EMBL" id="GKX68928.1"/>
    </source>
</evidence>
<organism evidence="1 2">
    <name type="scientific">Inconstantimicrobium mannanitabidum</name>
    <dbReference type="NCBI Taxonomy" id="1604901"/>
    <lineage>
        <taxon>Bacteria</taxon>
        <taxon>Bacillati</taxon>
        <taxon>Bacillota</taxon>
        <taxon>Clostridia</taxon>
        <taxon>Eubacteriales</taxon>
        <taxon>Clostridiaceae</taxon>
        <taxon>Inconstantimicrobium</taxon>
    </lineage>
</organism>
<comment type="caution">
    <text evidence="1">The sequence shown here is derived from an EMBL/GenBank/DDBJ whole genome shotgun (WGS) entry which is preliminary data.</text>
</comment>
<keyword evidence="2" id="KW-1185">Reference proteome</keyword>
<dbReference type="Proteomes" id="UP001058074">
    <property type="component" value="Unassembled WGS sequence"/>
</dbReference>
<reference evidence="1" key="1">
    <citation type="journal article" date="2025" name="Int. J. Syst. Evol. Microbiol.">
        <title>Inconstantimicrobium mannanitabidum sp. nov., a novel member of the family Clostridiaceae isolated from anoxic soil under the treatment of reductive soil disinfestation.</title>
        <authorList>
            <person name="Ueki A."/>
            <person name="Tonouchi A."/>
            <person name="Honma S."/>
            <person name="Kaku N."/>
            <person name="Ueki K."/>
        </authorList>
    </citation>
    <scope>NUCLEOTIDE SEQUENCE</scope>
    <source>
        <strain evidence="1">TW13</strain>
    </source>
</reference>
<evidence type="ECO:0000313" key="2">
    <source>
        <dbReference type="Proteomes" id="UP001058074"/>
    </source>
</evidence>
<accession>A0ACB5RIK8</accession>
<gene>
    <name evidence="1" type="ORF">rsdtw13_41860</name>
</gene>